<keyword evidence="6" id="KW-0067">ATP-binding</keyword>
<dbReference type="GO" id="GO:0000055">
    <property type="term" value="P:ribosomal large subunit export from nucleus"/>
    <property type="evidence" value="ECO:0007669"/>
    <property type="project" value="TreeGrafter"/>
</dbReference>
<reference evidence="11" key="2">
    <citation type="submission" date="2016-03" db="UniProtKB">
        <authorList>
            <consortium name="WormBaseParasite"/>
        </authorList>
    </citation>
    <scope>IDENTIFICATION</scope>
</reference>
<dbReference type="Pfam" id="PF07728">
    <property type="entry name" value="AAA_5"/>
    <property type="match status" value="6"/>
</dbReference>
<feature type="domain" description="AAA+ ATPase" evidence="9">
    <location>
        <begin position="302"/>
        <end position="518"/>
    </location>
</feature>
<dbReference type="InterPro" id="IPR027417">
    <property type="entry name" value="P-loop_NTPase"/>
</dbReference>
<dbReference type="InterPro" id="IPR025662">
    <property type="entry name" value="Sigma_54_int_dom_ATP-bd_1"/>
</dbReference>
<proteinExistence type="inferred from homology"/>
<sequence>MVNGIKRRLKTQKRKVEVCYDGEMIDVPSQRRKLGDSKSGDEFGIVVTDRMVLPTREFLAYELIVALRAKQFVIIEGPIGCGKTFIASYASRHLNLPLRVMQMGDQIDSKSLFGMYHCTEVAGEFLWKPSSFSQWLSEACLVLLEDIDLSNADVISTVVQLASIRSGMLPFGGNLTLHEDVRIVSTVSDLLRACSRLSELPDLSSNTSIFAELVDTWCLASPYERAFALCLKVAAPLSITTDQVSFHLSLRQPTFSHDDGSCTIGRCRLPRSLSLKNVYIHRLGHTRDVLQLMERLAVCVRNREPVLLVGETGVGKTAVVQSLASTLNITLKVVNLSPSSDPDELIGGYKPTTISQVLEPFTHFYHSVFKSSFDIVKNRKFLDHLEACLSSGRYRDYLSLAIATAEKALRKRSLKEDTRWASVIVRARRMRSGLDRGAVPFVTSRGAVIEAAEDGHWLLIDEINLAPPESLDAIVHTISRNVHPNFRLFACMNPCTDVGKRRLPTSVRTRFTEFYVGEMSDAHQLAVVVSAYLPSMKPTLVTKLVNFYLQAKQLYPTNYSLRTFCRALLFTAQNMFGNEERSLYEAVEGYWIERGTELPNPDGSYVLTKTVKSNLAEIARITSSGRFPILLEGETSVGKTSIICHLARMTGNVITRINNHEYTDIQEYIGSYVADTQGRLIFREGALVKAVRNGGWVILDELNLAPSDVIEALNRLLDDNQELFIPELNTVIQAHPRFRLFATQNPAGCYGGRKRLSRALMSRFVVLRFSQLPMEELSSMVLSERKVIRVALSIFCPSTFEVCARSGVHKSAATKMINVLSKLRLKRSVGGVFSATDSLMTLRDVFRWAKRLVTDSTSDDWLQILANHGYFLLAGRCRNRRDSNSVVETLQNELGRNIEPIKLFAIDSPYMPKDIDTEGIVMTMSMRRMLVMTEQAWLRNEAILMVGETGGGKTTLAHLMGRGNLSTINCHERTETTDLLGRLRPREDGGFAWSDGVVVSAMKAGVPLLIDEISLAEDSVLERLNPLFEEERTLLLSDAGIEVHSVSARDGFQIIATMNPGGDYGKKELSKALRNRFTEIWSCCDFEECELLKIFESRLSSTPEESLGPPQESPAELVVNWIAKFSKKYLHVFRHSPSVRDIIACAEIYSACTANGFLRTAAVFEAVSAVFLDALNMQKLRMTMDIKEIRRDGEDMTTKFLLQIRLVFQLDQLSSDVIVRSPIPSEILIASDYIKIGAFSVSFGPLDRAVPKGFSFRAPTCVSNFYRIARALLINKPILLEGAPGCGKSSTIMALAALTGHPITRLNLSDQTDLSDLFGSDVPIVSEDGSISFQWVDGPILSAIKCGEWVLLDEMNLAPQAVLEGLNACFDHRRMLYVAELNRSFQIPPGTNCRFFACQNPHAQGGNRRALPKSFVNRFTSIYIEDLLDEDILLILHELPAAVGIGRDHLKAMISITAELSADQSLFGAPFSFNLRDLLRWVQLFEKIKDMQVCFQVLFLNRMRREEDRKRLRDLYSKFFGEPCIAPPLALSVDDKEVRLGKVCLARSDRKCELFNSSHRLLSSQFALMHQLAVCVDMQWMALIIGPRNSGKRSTLQNLADICGVQLQTIVLNSETDAQELIGSYEQSIDDYVINDAKQKLYEILSAHVEETALKEVRNAEDLSQLETITEIVLSNIKDNNDVVDECHLVLARSARSSMRFEWVDSPFVRAYLNGHWLLIEDVNLCSAAVLDRLNSCLENDGRLVVFERHSSFKPLEAHPNFRYAFFKWSSFLKKG</sequence>
<evidence type="ECO:0000313" key="11">
    <source>
        <dbReference type="WBParaSite" id="ACAC_0000262801-mRNA-1"/>
    </source>
</evidence>
<dbReference type="Pfam" id="PF17867">
    <property type="entry name" value="AAA_lid_7"/>
    <property type="match status" value="2"/>
</dbReference>
<dbReference type="GO" id="GO:0016887">
    <property type="term" value="F:ATP hydrolysis activity"/>
    <property type="evidence" value="ECO:0007669"/>
    <property type="project" value="InterPro"/>
</dbReference>
<dbReference type="InterPro" id="IPR011704">
    <property type="entry name" value="ATPase_dyneun-rel_AAA"/>
</dbReference>
<evidence type="ECO:0000256" key="8">
    <source>
        <dbReference type="ARBA" id="ARBA00023242"/>
    </source>
</evidence>
<dbReference type="GO" id="GO:0000027">
    <property type="term" value="P:ribosomal large subunit assembly"/>
    <property type="evidence" value="ECO:0007669"/>
    <property type="project" value="TreeGrafter"/>
</dbReference>
<keyword evidence="5" id="KW-0547">Nucleotide-binding</keyword>
<keyword evidence="7" id="KW-0143">Chaperone</keyword>
<dbReference type="CDD" id="cd00009">
    <property type="entry name" value="AAA"/>
    <property type="match status" value="2"/>
</dbReference>
<keyword evidence="10" id="KW-1185">Reference proteome</keyword>
<comment type="similarity">
    <text evidence="3">Belongs to the midasin family.</text>
</comment>
<dbReference type="GO" id="GO:0005654">
    <property type="term" value="C:nucleoplasm"/>
    <property type="evidence" value="ECO:0007669"/>
    <property type="project" value="UniProtKB-SubCell"/>
</dbReference>
<dbReference type="FunFam" id="3.40.50.300:FF:000142">
    <property type="entry name" value="Midasin"/>
    <property type="match status" value="1"/>
</dbReference>
<dbReference type="GO" id="GO:0005524">
    <property type="term" value="F:ATP binding"/>
    <property type="evidence" value="ECO:0007669"/>
    <property type="project" value="UniProtKB-KW"/>
</dbReference>
<comment type="subcellular location">
    <subcellularLocation>
        <location evidence="1">Nucleus</location>
        <location evidence="1">Nucleolus</location>
    </subcellularLocation>
    <subcellularLocation>
        <location evidence="2">Nucleus</location>
        <location evidence="2">Nucleoplasm</location>
    </subcellularLocation>
</comment>
<dbReference type="FunFam" id="3.40.50.300:FF:001500">
    <property type="entry name" value="Dynein-related AAA-type ATPase"/>
    <property type="match status" value="1"/>
</dbReference>
<evidence type="ECO:0000259" key="9">
    <source>
        <dbReference type="SMART" id="SM00382"/>
    </source>
</evidence>
<keyword evidence="8" id="KW-0539">Nucleus</keyword>
<dbReference type="PANTHER" id="PTHR48103">
    <property type="entry name" value="MIDASIN-RELATED"/>
    <property type="match status" value="1"/>
</dbReference>
<feature type="domain" description="AAA+ ATPase" evidence="9">
    <location>
        <begin position="625"/>
        <end position="770"/>
    </location>
</feature>
<dbReference type="GO" id="GO:0005730">
    <property type="term" value="C:nucleolus"/>
    <property type="evidence" value="ECO:0007669"/>
    <property type="project" value="UniProtKB-SubCell"/>
</dbReference>
<feature type="domain" description="AAA+ ATPase" evidence="9">
    <location>
        <begin position="1274"/>
        <end position="1429"/>
    </location>
</feature>
<dbReference type="Proteomes" id="UP000035642">
    <property type="component" value="Unassembled WGS sequence"/>
</dbReference>
<evidence type="ECO:0000256" key="5">
    <source>
        <dbReference type="ARBA" id="ARBA00022741"/>
    </source>
</evidence>
<dbReference type="InterPro" id="IPR040848">
    <property type="entry name" value="AAA_lid_7"/>
</dbReference>
<dbReference type="FunFam" id="3.40.50.300:FF:001384">
    <property type="entry name" value="Midasin"/>
    <property type="match status" value="1"/>
</dbReference>
<organism evidence="10 11">
    <name type="scientific">Angiostrongylus cantonensis</name>
    <name type="common">Rat lungworm</name>
    <dbReference type="NCBI Taxonomy" id="6313"/>
    <lineage>
        <taxon>Eukaryota</taxon>
        <taxon>Metazoa</taxon>
        <taxon>Ecdysozoa</taxon>
        <taxon>Nematoda</taxon>
        <taxon>Chromadorea</taxon>
        <taxon>Rhabditida</taxon>
        <taxon>Rhabditina</taxon>
        <taxon>Rhabditomorpha</taxon>
        <taxon>Strongyloidea</taxon>
        <taxon>Metastrongylidae</taxon>
        <taxon>Angiostrongylus</taxon>
    </lineage>
</organism>
<evidence type="ECO:0000256" key="1">
    <source>
        <dbReference type="ARBA" id="ARBA00004604"/>
    </source>
</evidence>
<dbReference type="WBParaSite" id="ACAC_0000262801-mRNA-1">
    <property type="protein sequence ID" value="ACAC_0000262801-mRNA-1"/>
    <property type="gene ID" value="ACAC_0000262801"/>
</dbReference>
<evidence type="ECO:0000256" key="6">
    <source>
        <dbReference type="ARBA" id="ARBA00022840"/>
    </source>
</evidence>
<dbReference type="GO" id="GO:0030687">
    <property type="term" value="C:preribosome, large subunit precursor"/>
    <property type="evidence" value="ECO:0007669"/>
    <property type="project" value="TreeGrafter"/>
</dbReference>
<protein>
    <recommendedName>
        <fullName evidence="4">Midasin</fullName>
    </recommendedName>
</protein>
<accession>A0A0K0CYC0</accession>
<evidence type="ECO:0000313" key="10">
    <source>
        <dbReference type="Proteomes" id="UP000035642"/>
    </source>
</evidence>
<evidence type="ECO:0000256" key="4">
    <source>
        <dbReference type="ARBA" id="ARBA00017143"/>
    </source>
</evidence>
<dbReference type="PANTHER" id="PTHR48103:SF2">
    <property type="entry name" value="MIDASIN"/>
    <property type="match status" value="1"/>
</dbReference>
<feature type="domain" description="AAA+ ATPase" evidence="9">
    <location>
        <begin position="939"/>
        <end position="1087"/>
    </location>
</feature>
<evidence type="ECO:0000256" key="2">
    <source>
        <dbReference type="ARBA" id="ARBA00004642"/>
    </source>
</evidence>
<dbReference type="SUPFAM" id="SSF52540">
    <property type="entry name" value="P-loop containing nucleoside triphosphate hydrolases"/>
    <property type="match status" value="6"/>
</dbReference>
<dbReference type="InterPro" id="IPR041190">
    <property type="entry name" value="Midasin_AAA_lid_5"/>
</dbReference>
<dbReference type="PROSITE" id="PS00675">
    <property type="entry name" value="SIGMA54_INTERACT_1"/>
    <property type="match status" value="1"/>
</dbReference>
<dbReference type="STRING" id="6313.A0A0K0CYC0"/>
<dbReference type="SMART" id="SM00382">
    <property type="entry name" value="AAA"/>
    <property type="match status" value="5"/>
</dbReference>
<evidence type="ECO:0000256" key="3">
    <source>
        <dbReference type="ARBA" id="ARBA00007188"/>
    </source>
</evidence>
<dbReference type="InterPro" id="IPR003593">
    <property type="entry name" value="AAA+_ATPase"/>
</dbReference>
<dbReference type="Pfam" id="PF17865">
    <property type="entry name" value="AAA_lid_5"/>
    <property type="match status" value="1"/>
</dbReference>
<evidence type="ECO:0000256" key="7">
    <source>
        <dbReference type="ARBA" id="ARBA00023186"/>
    </source>
</evidence>
<dbReference type="Gene3D" id="3.40.50.300">
    <property type="entry name" value="P-loop containing nucleotide triphosphate hydrolases"/>
    <property type="match status" value="6"/>
</dbReference>
<feature type="domain" description="AAA+ ATPase" evidence="9">
    <location>
        <begin position="69"/>
        <end position="189"/>
    </location>
</feature>
<reference evidence="10" key="1">
    <citation type="submission" date="2012-09" db="EMBL/GenBank/DDBJ databases">
        <authorList>
            <person name="Martin A.A."/>
        </authorList>
    </citation>
    <scope>NUCLEOTIDE SEQUENCE</scope>
</reference>
<name>A0A0K0CYC0_ANGCA</name>